<evidence type="ECO:0000313" key="3">
    <source>
        <dbReference type="Proteomes" id="UP000179636"/>
    </source>
</evidence>
<evidence type="ECO:0000256" key="1">
    <source>
        <dbReference type="RuleBase" id="RU362001"/>
    </source>
</evidence>
<name>A0A1S1K5H3_9MYCO</name>
<dbReference type="Gene3D" id="1.10.287.1060">
    <property type="entry name" value="ESAT-6-like"/>
    <property type="match status" value="1"/>
</dbReference>
<dbReference type="OrthoDB" id="4380842at2"/>
<dbReference type="Pfam" id="PF06013">
    <property type="entry name" value="WXG100"/>
    <property type="match status" value="1"/>
</dbReference>
<dbReference type="STRING" id="1908205.BKG60_16785"/>
<gene>
    <name evidence="2" type="ORF">BKG61_11165</name>
</gene>
<accession>A0A1Q9W9Q2</accession>
<dbReference type="RefSeq" id="WP_070944812.1">
    <property type="nucleotide sequence ID" value="NZ_MLCL01000062.1"/>
</dbReference>
<dbReference type="EMBL" id="MLHV01000008">
    <property type="protein sequence ID" value="OHU01129.1"/>
    <property type="molecule type" value="Genomic_DNA"/>
</dbReference>
<comment type="caution">
    <text evidence="2">The sequence shown here is derived from an EMBL/GenBank/DDBJ whole genome shotgun (WGS) entry which is preliminary data.</text>
</comment>
<dbReference type="InterPro" id="IPR010310">
    <property type="entry name" value="T7SS_ESAT-6-like"/>
</dbReference>
<organism evidence="2 3">
    <name type="scientific">Mycobacterium syngnathidarum</name>
    <dbReference type="NCBI Taxonomy" id="1908205"/>
    <lineage>
        <taxon>Bacteria</taxon>
        <taxon>Bacillati</taxon>
        <taxon>Actinomycetota</taxon>
        <taxon>Actinomycetes</taxon>
        <taxon>Mycobacteriales</taxon>
        <taxon>Mycobacteriaceae</taxon>
        <taxon>Mycobacterium</taxon>
    </lineage>
</organism>
<dbReference type="AlphaFoldDB" id="A0A1S1K5H3"/>
<evidence type="ECO:0000313" key="2">
    <source>
        <dbReference type="EMBL" id="OHU01129.1"/>
    </source>
</evidence>
<keyword evidence="3" id="KW-1185">Reference proteome</keyword>
<sequence length="101" mass="10995">MSLRVTADELEQHAVFADSVANQLIDRHMKLAGRMTDLLSSGWTGAGADACQAAWDEWNEGFRLMIQGLTDEAQALQLASTAYRNSDTDAATRLHDAGTQL</sequence>
<protein>
    <recommendedName>
        <fullName evidence="1">ESAT-6-like protein</fullName>
    </recommendedName>
</protein>
<dbReference type="SUPFAM" id="SSF140453">
    <property type="entry name" value="EsxAB dimer-like"/>
    <property type="match status" value="1"/>
</dbReference>
<dbReference type="NCBIfam" id="TIGR03930">
    <property type="entry name" value="WXG100_ESAT6"/>
    <property type="match status" value="1"/>
</dbReference>
<proteinExistence type="inferred from homology"/>
<dbReference type="InterPro" id="IPR036689">
    <property type="entry name" value="ESAT-6-like_sf"/>
</dbReference>
<reference evidence="2 3" key="1">
    <citation type="submission" date="2016-10" db="EMBL/GenBank/DDBJ databases">
        <title>Evaluation of Human, Animal and Environmental Mycobacterium chelonae Isolates by Core Genome Phylogenomic Analysis, Targeted Gene Comparison, and Anti-microbial Susceptibility Patterns: A Tale of Mistaken Identities.</title>
        <authorList>
            <person name="Fogelson S.B."/>
            <person name="Camus A.C."/>
            <person name="Lorenz W."/>
            <person name="Vasireddy R."/>
            <person name="Vasireddy S."/>
            <person name="Smith T."/>
            <person name="Brown-Elliott B.A."/>
            <person name="Wallace R.J.Jr."/>
            <person name="Hasan N.A."/>
            <person name="Reischl U."/>
            <person name="Sanchez S."/>
        </authorList>
    </citation>
    <scope>NUCLEOTIDE SEQUENCE [LARGE SCALE GENOMIC DNA]</scope>
    <source>
        <strain evidence="2 3">24999</strain>
    </source>
</reference>
<comment type="similarity">
    <text evidence="1">Belongs to the WXG100 family.</text>
</comment>
<accession>A0A1S1K5H3</accession>
<dbReference type="Proteomes" id="UP000179636">
    <property type="component" value="Unassembled WGS sequence"/>
</dbReference>